<evidence type="ECO:0000256" key="2">
    <source>
        <dbReference type="ARBA" id="ARBA00004651"/>
    </source>
</evidence>
<comment type="subcellular location">
    <subcellularLocation>
        <location evidence="2">Cell membrane</location>
        <topology evidence="2">Multi-pass membrane protein</topology>
    </subcellularLocation>
</comment>
<feature type="transmembrane region" description="Helical" evidence="13">
    <location>
        <begin position="133"/>
        <end position="155"/>
    </location>
</feature>
<dbReference type="GO" id="GO:0006811">
    <property type="term" value="P:monoatomic ion transport"/>
    <property type="evidence" value="ECO:0007669"/>
    <property type="project" value="UniProtKB-KW"/>
</dbReference>
<evidence type="ECO:0000256" key="6">
    <source>
        <dbReference type="ARBA" id="ARBA00022449"/>
    </source>
</evidence>
<evidence type="ECO:0000256" key="3">
    <source>
        <dbReference type="ARBA" id="ARBA00010199"/>
    </source>
</evidence>
<feature type="transmembrane region" description="Helical" evidence="13">
    <location>
        <begin position="319"/>
        <end position="337"/>
    </location>
</feature>
<dbReference type="GO" id="GO:0042910">
    <property type="term" value="F:xenobiotic transmembrane transporter activity"/>
    <property type="evidence" value="ECO:0007669"/>
    <property type="project" value="InterPro"/>
</dbReference>
<keyword evidence="5" id="KW-0813">Transport</keyword>
<dbReference type="GO" id="GO:0005886">
    <property type="term" value="C:plasma membrane"/>
    <property type="evidence" value="ECO:0007669"/>
    <property type="project" value="UniProtKB-SubCell"/>
</dbReference>
<evidence type="ECO:0000313" key="17">
    <source>
        <dbReference type="Proteomes" id="UP000011124"/>
    </source>
</evidence>
<dbReference type="GO" id="GO:0015297">
    <property type="term" value="F:antiporter activity"/>
    <property type="evidence" value="ECO:0007669"/>
    <property type="project" value="UniProtKB-KW"/>
</dbReference>
<dbReference type="RefSeq" id="WP_006192781.1">
    <property type="nucleotide sequence ID" value="NC_015437.1"/>
</dbReference>
<reference evidence="15 16" key="1">
    <citation type="submission" date="2009-09" db="EMBL/GenBank/DDBJ databases">
        <authorList>
            <person name="Weinstock G."/>
            <person name="Sodergren E."/>
            <person name="Clifton S."/>
            <person name="Fulton L."/>
            <person name="Fulton B."/>
            <person name="Courtney L."/>
            <person name="Fronick C."/>
            <person name="Harrison M."/>
            <person name="Strong C."/>
            <person name="Farmer C."/>
            <person name="Delahaunty K."/>
            <person name="Markovic C."/>
            <person name="Hall O."/>
            <person name="Minx P."/>
            <person name="Tomlinson C."/>
            <person name="Mitreva M."/>
            <person name="Nelson J."/>
            <person name="Hou S."/>
            <person name="Wollam A."/>
            <person name="Pepin K.H."/>
            <person name="Johnson M."/>
            <person name="Bhonagiri V."/>
            <person name="Nash W.E."/>
            <person name="Warren W."/>
            <person name="Chinwalla A."/>
            <person name="Mardis E.R."/>
            <person name="Wilson R.K."/>
        </authorList>
    </citation>
    <scope>NUCLEOTIDE SEQUENCE [LARGE SCALE GENOMIC DNA]</scope>
    <source>
        <strain evidence="15">ATCC 35185</strain>
        <strain evidence="16">ATCC 35185 / DSM 20758 / VPI D19B-28</strain>
    </source>
</reference>
<organism evidence="15 16">
    <name type="scientific">Selenomonas sputigena (strain ATCC 35185 / DSM 20758 / CCUG 44933 / VPI D19B-28)</name>
    <dbReference type="NCBI Taxonomy" id="546271"/>
    <lineage>
        <taxon>Bacteria</taxon>
        <taxon>Bacillati</taxon>
        <taxon>Bacillota</taxon>
        <taxon>Negativicutes</taxon>
        <taxon>Selenomonadales</taxon>
        <taxon>Selenomonadaceae</taxon>
        <taxon>Selenomonas</taxon>
    </lineage>
</organism>
<dbReference type="InterPro" id="IPR048279">
    <property type="entry name" value="MdtK-like"/>
</dbReference>
<dbReference type="InterPro" id="IPR050222">
    <property type="entry name" value="MATE_MdtK"/>
</dbReference>
<feature type="transmembrane region" description="Helical" evidence="13">
    <location>
        <begin position="357"/>
        <end position="374"/>
    </location>
</feature>
<keyword evidence="8 13" id="KW-0812">Transmembrane</keyword>
<evidence type="ECO:0000256" key="1">
    <source>
        <dbReference type="ARBA" id="ARBA00003408"/>
    </source>
</evidence>
<name>C9LVJ0_SELS3</name>
<dbReference type="InterPro" id="IPR002528">
    <property type="entry name" value="MATE_fam"/>
</dbReference>
<gene>
    <name evidence="14" type="ordered locus">Selsp_0140</name>
    <name evidence="15" type="ORF">SELSPUOL_01484</name>
</gene>
<feature type="transmembrane region" description="Helical" evidence="13">
    <location>
        <begin position="92"/>
        <end position="113"/>
    </location>
</feature>
<feature type="transmembrane region" description="Helical" evidence="13">
    <location>
        <begin position="194"/>
        <end position="213"/>
    </location>
</feature>
<feature type="transmembrane region" description="Helical" evidence="13">
    <location>
        <begin position="395"/>
        <end position="414"/>
    </location>
</feature>
<evidence type="ECO:0000313" key="15">
    <source>
        <dbReference type="EMBL" id="EEX77153.1"/>
    </source>
</evidence>
<keyword evidence="7" id="KW-1003">Cell membrane</keyword>
<keyword evidence="9 13" id="KW-1133">Transmembrane helix</keyword>
<evidence type="ECO:0000256" key="7">
    <source>
        <dbReference type="ARBA" id="ARBA00022475"/>
    </source>
</evidence>
<feature type="transmembrane region" description="Helical" evidence="13">
    <location>
        <begin position="48"/>
        <end position="72"/>
    </location>
</feature>
<protein>
    <recommendedName>
        <fullName evidence="4">Probable multidrug resistance protein NorM</fullName>
    </recommendedName>
    <alternativeName>
        <fullName evidence="12">Multidrug-efflux transporter</fullName>
    </alternativeName>
</protein>
<dbReference type="EMBL" id="ACKP02000027">
    <property type="protein sequence ID" value="EEX77153.1"/>
    <property type="molecule type" value="Genomic_DNA"/>
</dbReference>
<evidence type="ECO:0000256" key="11">
    <source>
        <dbReference type="ARBA" id="ARBA00023136"/>
    </source>
</evidence>
<comment type="function">
    <text evidence="1">Multidrug efflux pump.</text>
</comment>
<dbReference type="PANTHER" id="PTHR43298:SF2">
    <property type="entry name" value="FMN_FAD EXPORTER YEEO-RELATED"/>
    <property type="match status" value="1"/>
</dbReference>
<evidence type="ECO:0000256" key="13">
    <source>
        <dbReference type="SAM" id="Phobius"/>
    </source>
</evidence>
<evidence type="ECO:0000313" key="14">
    <source>
        <dbReference type="EMBL" id="AEB99119.1"/>
    </source>
</evidence>
<accession>C9LVJ0</accession>
<dbReference type="Proteomes" id="UP000011124">
    <property type="component" value="Chromosome"/>
</dbReference>
<dbReference type="eggNOG" id="COG0534">
    <property type="taxonomic scope" value="Bacteria"/>
</dbReference>
<evidence type="ECO:0000256" key="4">
    <source>
        <dbReference type="ARBA" id="ARBA00020268"/>
    </source>
</evidence>
<dbReference type="PANTHER" id="PTHR43298">
    <property type="entry name" value="MULTIDRUG RESISTANCE PROTEIN NORM-RELATED"/>
    <property type="match status" value="1"/>
</dbReference>
<feature type="transmembrane region" description="Helical" evidence="13">
    <location>
        <begin position="237"/>
        <end position="261"/>
    </location>
</feature>
<feature type="transmembrane region" description="Helical" evidence="13">
    <location>
        <begin position="167"/>
        <end position="188"/>
    </location>
</feature>
<dbReference type="Pfam" id="PF01554">
    <property type="entry name" value="MatE"/>
    <property type="match status" value="2"/>
</dbReference>
<dbReference type="KEGG" id="ssg:Selsp_0140"/>
<dbReference type="EMBL" id="CP002637">
    <property type="protein sequence ID" value="AEB99119.1"/>
    <property type="molecule type" value="Genomic_DNA"/>
</dbReference>
<dbReference type="NCBIfam" id="TIGR00797">
    <property type="entry name" value="matE"/>
    <property type="match status" value="1"/>
</dbReference>
<keyword evidence="17" id="KW-1185">Reference proteome</keyword>
<reference evidence="14 17" key="2">
    <citation type="submission" date="2011-04" db="EMBL/GenBank/DDBJ databases">
        <title>The complete genome of Selenomonas sputigena DSM 20758.</title>
        <authorList>
            <consortium name="US DOE Joint Genome Institute (JGI-PGF)"/>
            <person name="Lucas S."/>
            <person name="Copeland A."/>
            <person name="Lapidus A."/>
            <person name="Bruce D."/>
            <person name="Goodwin L."/>
            <person name="Pitluck S."/>
            <person name="Peters L."/>
            <person name="Kyrpides N."/>
            <person name="Mavromatis K."/>
            <person name="Ivanova N."/>
            <person name="Ovchinnikova G."/>
            <person name="Teshima H."/>
            <person name="Detter J.C."/>
            <person name="Tapia R."/>
            <person name="Han C."/>
            <person name="Land M."/>
            <person name="Hauser L."/>
            <person name="Markowitz V."/>
            <person name="Cheng J.-F."/>
            <person name="Hugenholtz P."/>
            <person name="Woyke T."/>
            <person name="Wu D."/>
            <person name="Gronow S."/>
            <person name="Wellnitz S."/>
            <person name="Schneider S."/>
            <person name="Klenk H.-P."/>
            <person name="Eisen J.A."/>
        </authorList>
    </citation>
    <scope>NUCLEOTIDE SEQUENCE [LARGE SCALE GENOMIC DNA]</scope>
    <source>
        <strain evidence="14">ATCC 35185</strain>
        <strain evidence="17">ATCC 35185 / DSM 20758 / VPI D19B-28</strain>
    </source>
</reference>
<evidence type="ECO:0000256" key="10">
    <source>
        <dbReference type="ARBA" id="ARBA00023065"/>
    </source>
</evidence>
<dbReference type="Proteomes" id="UP000003505">
    <property type="component" value="Unassembled WGS sequence"/>
</dbReference>
<evidence type="ECO:0000313" key="16">
    <source>
        <dbReference type="Proteomes" id="UP000003505"/>
    </source>
</evidence>
<keyword evidence="6" id="KW-0050">Antiport</keyword>
<evidence type="ECO:0000256" key="12">
    <source>
        <dbReference type="ARBA" id="ARBA00031636"/>
    </source>
</evidence>
<evidence type="ECO:0000256" key="8">
    <source>
        <dbReference type="ARBA" id="ARBA00022692"/>
    </source>
</evidence>
<feature type="transmembrane region" description="Helical" evidence="13">
    <location>
        <begin position="420"/>
        <end position="437"/>
    </location>
</feature>
<proteinExistence type="inferred from homology"/>
<dbReference type="CDD" id="cd13138">
    <property type="entry name" value="MATE_yoeA_like"/>
    <property type="match status" value="1"/>
</dbReference>
<evidence type="ECO:0000256" key="5">
    <source>
        <dbReference type="ARBA" id="ARBA00022448"/>
    </source>
</evidence>
<dbReference type="AlphaFoldDB" id="C9LVJ0"/>
<dbReference type="OrthoDB" id="9776324at2"/>
<keyword evidence="11 13" id="KW-0472">Membrane</keyword>
<feature type="transmembrane region" description="Helical" evidence="13">
    <location>
        <begin position="281"/>
        <end position="298"/>
    </location>
</feature>
<comment type="similarity">
    <text evidence="3">Belongs to the multi antimicrobial extrusion (MATE) (TC 2.A.66.1) family.</text>
</comment>
<evidence type="ECO:0000256" key="9">
    <source>
        <dbReference type="ARBA" id="ARBA00022989"/>
    </source>
</evidence>
<dbReference type="PIRSF" id="PIRSF006603">
    <property type="entry name" value="DinF"/>
    <property type="match status" value="1"/>
</dbReference>
<dbReference type="STRING" id="546271.Selsp_0140"/>
<dbReference type="HOGENOM" id="CLU_012893_5_0_9"/>
<sequence length="445" mass="47119">MAKDMTEGSPAKLLLFFTLPLIAGNIMQQLYAFIDTLLVGRFLGIEALAAVGCTGSLMFLMLGFVIGLTSGLAICTGQRYGAKDAAGVRKSAAACAVLSFSIAVLLSIVGFFFCRPLLEFMNTPSELLDNATAFFSIICGGAVFATAALMAANILRALGDSKMPTVILGVGIAINIALEVLFLLAFGWGIPGAAYATVVSWALATGIFFVYIARRVPELHVRREDWRLSWSFLRTHLAIGLPMGFQATIIAFGAVILQVALNGLGPVAVAAYAAAQKVDTIAMMPMMSFGAAMAAYTAQNYGAGKFSRIRTGVQACCRMSVGFSLAAGAFVIAAGPYLMELFVGAGEAEAIRLGQTYFLVNGLTYWSLSLLFIFRYTLQGLGQSIVPTVAGVMELIMRATAGIVLVDALGFLGACLGNPMAWLGSCVPLAIAYFMTVRRLPKEVR</sequence>
<keyword evidence="10" id="KW-0406">Ion transport</keyword>